<dbReference type="PANTHER" id="PTHR21523:SF37">
    <property type="entry name" value="MLT-TEN (MLT-10) RELATED"/>
    <property type="match status" value="1"/>
</dbReference>
<dbReference type="WBParaSite" id="EEL_0000317101-mRNA-1">
    <property type="protein sequence ID" value="EEL_0000317101-mRNA-1"/>
    <property type="gene ID" value="EEL_0000317101"/>
</dbReference>
<sequence>MYDIESMKKREQEKNDLAQQLQKRFSLNKYFKSVKPKLTLNKKLLPKELHRSGHVLQDMSKNSTEKEKGWELTQLIQRTIKLAMVLIGANSTELENKTLRFGSPRLLSMIPDDANDQISILSPSLFSMHDKGKGLEALTSIPGLLKVVDNRDYDEWLNFILEASGTTDLVQKLKENHELNWLPHVYKSMPRGIDGQPMFFTKENVTEIDPEIVRKMDLFENLTNSLTAKQVKLFFT</sequence>
<reference evidence="2" key="1">
    <citation type="submission" date="2017-02" db="UniProtKB">
        <authorList>
            <consortium name="WormBaseParasite"/>
        </authorList>
    </citation>
    <scope>IDENTIFICATION</scope>
</reference>
<name>A0A0R3RNW0_9BILA</name>
<dbReference type="Proteomes" id="UP000050640">
    <property type="component" value="Unplaced"/>
</dbReference>
<dbReference type="InterPro" id="IPR006954">
    <property type="entry name" value="Mlt-10-like"/>
</dbReference>
<keyword evidence="1" id="KW-1185">Reference proteome</keyword>
<evidence type="ECO:0000313" key="2">
    <source>
        <dbReference type="WBParaSite" id="EEL_0000317101-mRNA-1"/>
    </source>
</evidence>
<dbReference type="AlphaFoldDB" id="A0A0R3RNW0"/>
<proteinExistence type="predicted"/>
<organism evidence="1 2">
    <name type="scientific">Elaeophora elaphi</name>
    <dbReference type="NCBI Taxonomy" id="1147741"/>
    <lineage>
        <taxon>Eukaryota</taxon>
        <taxon>Metazoa</taxon>
        <taxon>Ecdysozoa</taxon>
        <taxon>Nematoda</taxon>
        <taxon>Chromadorea</taxon>
        <taxon>Rhabditida</taxon>
        <taxon>Spirurina</taxon>
        <taxon>Spiruromorpha</taxon>
        <taxon>Filarioidea</taxon>
        <taxon>Onchocercidae</taxon>
        <taxon>Elaeophora</taxon>
    </lineage>
</organism>
<protein>
    <submittedName>
        <fullName evidence="2">Lipoxygenase domain-containing protein</fullName>
    </submittedName>
</protein>
<dbReference type="PANTHER" id="PTHR21523">
    <property type="match status" value="1"/>
</dbReference>
<dbReference type="Pfam" id="PF04870">
    <property type="entry name" value="Moulting_cycle"/>
    <property type="match status" value="1"/>
</dbReference>
<accession>A0A0R3RNW0</accession>
<dbReference type="STRING" id="1147741.A0A0R3RNW0"/>
<evidence type="ECO:0000313" key="1">
    <source>
        <dbReference type="Proteomes" id="UP000050640"/>
    </source>
</evidence>